<comment type="activity regulation">
    <text evidence="12">Na(+) is not transported, but it plays an essential structural role and its presence is essential for fluoride channel function.</text>
</comment>
<dbReference type="Pfam" id="PF02537">
    <property type="entry name" value="CRCB"/>
    <property type="match status" value="1"/>
</dbReference>
<evidence type="ECO:0000313" key="13">
    <source>
        <dbReference type="EMBL" id="KNH01503.1"/>
    </source>
</evidence>
<dbReference type="RefSeq" id="WP_050600809.1">
    <property type="nucleotide sequence ID" value="NZ_JYNE01000026.1"/>
</dbReference>
<protein>
    <recommendedName>
        <fullName evidence="12">Fluoride-specific ion channel FluC</fullName>
    </recommendedName>
</protein>
<dbReference type="InterPro" id="IPR003691">
    <property type="entry name" value="FluC"/>
</dbReference>
<evidence type="ECO:0000313" key="14">
    <source>
        <dbReference type="Proteomes" id="UP000037446"/>
    </source>
</evidence>
<evidence type="ECO:0000256" key="7">
    <source>
        <dbReference type="ARBA" id="ARBA00023065"/>
    </source>
</evidence>
<dbReference type="AlphaFoldDB" id="A0A0L1KC37"/>
<keyword evidence="2 12" id="KW-1003">Cell membrane</keyword>
<dbReference type="GO" id="GO:0062054">
    <property type="term" value="F:fluoride channel activity"/>
    <property type="evidence" value="ECO:0007669"/>
    <property type="project" value="UniProtKB-UniRule"/>
</dbReference>
<evidence type="ECO:0000256" key="8">
    <source>
        <dbReference type="ARBA" id="ARBA00023136"/>
    </source>
</evidence>
<evidence type="ECO:0000256" key="2">
    <source>
        <dbReference type="ARBA" id="ARBA00022475"/>
    </source>
</evidence>
<comment type="function">
    <text evidence="12">Fluoride-specific ion channel. Important for reducing fluoride concentration in the cell, thus reducing its toxicity.</text>
</comment>
<gene>
    <name evidence="12" type="primary">fluC</name>
    <name evidence="12" type="synonym">crcB</name>
    <name evidence="13" type="ORF">J121_634</name>
</gene>
<feature type="transmembrane region" description="Helical" evidence="12">
    <location>
        <begin position="108"/>
        <end position="132"/>
    </location>
</feature>
<keyword evidence="6 12" id="KW-0915">Sodium</keyword>
<evidence type="ECO:0000256" key="9">
    <source>
        <dbReference type="ARBA" id="ARBA00023303"/>
    </source>
</evidence>
<feature type="transmembrane region" description="Helical" evidence="12">
    <location>
        <begin position="78"/>
        <end position="102"/>
    </location>
</feature>
<comment type="catalytic activity">
    <reaction evidence="11">
        <text>fluoride(in) = fluoride(out)</text>
        <dbReference type="Rhea" id="RHEA:76159"/>
        <dbReference type="ChEBI" id="CHEBI:17051"/>
    </reaction>
    <physiologicalReaction direction="left-to-right" evidence="11">
        <dbReference type="Rhea" id="RHEA:76160"/>
    </physiologicalReaction>
</comment>
<feature type="binding site" evidence="12">
    <location>
        <position position="86"/>
    </location>
    <ligand>
        <name>Na(+)</name>
        <dbReference type="ChEBI" id="CHEBI:29101"/>
        <note>structural</note>
    </ligand>
</feature>
<dbReference type="GO" id="GO:0005886">
    <property type="term" value="C:plasma membrane"/>
    <property type="evidence" value="ECO:0007669"/>
    <property type="project" value="UniProtKB-SubCell"/>
</dbReference>
<keyword evidence="9 12" id="KW-0407">Ion channel</keyword>
<keyword evidence="5 12" id="KW-1133">Transmembrane helix</keyword>
<dbReference type="GO" id="GO:0046872">
    <property type="term" value="F:metal ion binding"/>
    <property type="evidence" value="ECO:0007669"/>
    <property type="project" value="UniProtKB-KW"/>
</dbReference>
<evidence type="ECO:0000256" key="4">
    <source>
        <dbReference type="ARBA" id="ARBA00022692"/>
    </source>
</evidence>
<evidence type="ECO:0000256" key="11">
    <source>
        <dbReference type="ARBA" id="ARBA00035585"/>
    </source>
</evidence>
<name>A0A0L1KC37_9SPHN</name>
<dbReference type="PANTHER" id="PTHR28259">
    <property type="entry name" value="FLUORIDE EXPORT PROTEIN 1-RELATED"/>
    <property type="match status" value="1"/>
</dbReference>
<evidence type="ECO:0000256" key="6">
    <source>
        <dbReference type="ARBA" id="ARBA00023053"/>
    </source>
</evidence>
<proteinExistence type="inferred from homology"/>
<keyword evidence="12" id="KW-0813">Transport</keyword>
<evidence type="ECO:0000256" key="10">
    <source>
        <dbReference type="ARBA" id="ARBA00035120"/>
    </source>
</evidence>
<comment type="similarity">
    <text evidence="10 12">Belongs to the fluoride channel Fluc/FEX (TC 1.A.43) family.</text>
</comment>
<keyword evidence="4 12" id="KW-0812">Transmembrane</keyword>
<dbReference type="Proteomes" id="UP000037446">
    <property type="component" value="Unassembled WGS sequence"/>
</dbReference>
<dbReference type="STRING" id="1306953.J121_634"/>
<dbReference type="EMBL" id="JYNE01000026">
    <property type="protein sequence ID" value="KNH01503.1"/>
    <property type="molecule type" value="Genomic_DNA"/>
</dbReference>
<feature type="binding site" evidence="12">
    <location>
        <position position="89"/>
    </location>
    <ligand>
        <name>Na(+)</name>
        <dbReference type="ChEBI" id="CHEBI:29101"/>
        <note>structural</note>
    </ligand>
</feature>
<dbReference type="GO" id="GO:0140114">
    <property type="term" value="P:cellular detoxification of fluoride"/>
    <property type="evidence" value="ECO:0007669"/>
    <property type="project" value="UniProtKB-UniRule"/>
</dbReference>
<organism evidence="13 14">
    <name type="scientific">Qipengyuania citrea LAMA 915</name>
    <dbReference type="NCBI Taxonomy" id="1306953"/>
    <lineage>
        <taxon>Bacteria</taxon>
        <taxon>Pseudomonadati</taxon>
        <taxon>Pseudomonadota</taxon>
        <taxon>Alphaproteobacteria</taxon>
        <taxon>Sphingomonadales</taxon>
        <taxon>Erythrobacteraceae</taxon>
        <taxon>Qipengyuania</taxon>
    </lineage>
</organism>
<dbReference type="PANTHER" id="PTHR28259:SF1">
    <property type="entry name" value="FLUORIDE EXPORT PROTEIN 1-RELATED"/>
    <property type="match status" value="1"/>
</dbReference>
<keyword evidence="8 12" id="KW-0472">Membrane</keyword>
<evidence type="ECO:0000256" key="5">
    <source>
        <dbReference type="ARBA" id="ARBA00022989"/>
    </source>
</evidence>
<keyword evidence="12" id="KW-0479">Metal-binding</keyword>
<keyword evidence="7 12" id="KW-0406">Ion transport</keyword>
<evidence type="ECO:0000256" key="12">
    <source>
        <dbReference type="HAMAP-Rule" id="MF_00454"/>
    </source>
</evidence>
<evidence type="ECO:0000256" key="1">
    <source>
        <dbReference type="ARBA" id="ARBA00004651"/>
    </source>
</evidence>
<dbReference type="NCBIfam" id="TIGR00494">
    <property type="entry name" value="crcB"/>
    <property type="match status" value="1"/>
</dbReference>
<comment type="subcellular location">
    <subcellularLocation>
        <location evidence="1 12">Cell membrane</location>
        <topology evidence="1 12">Multi-pass membrane protein</topology>
    </subcellularLocation>
</comment>
<sequence length="136" mass="13962">MSTFSPFVAALHVFIGGGFGAVLRWQLGRAMTGWLGAPVVTAFPFATLAANAAGSLAMGLLAGWLARHGGGGGEQLRLLLGVGLLGGFTTFSAFSLEMVLLIERGQYLFALLYAVLSIALGITGLMVGLGVMRMAG</sequence>
<feature type="transmembrane region" description="Helical" evidence="12">
    <location>
        <begin position="44"/>
        <end position="66"/>
    </location>
</feature>
<accession>A0A0L1KC37</accession>
<dbReference type="PATRIC" id="fig|1306953.7.peg.643"/>
<evidence type="ECO:0000256" key="3">
    <source>
        <dbReference type="ARBA" id="ARBA00022519"/>
    </source>
</evidence>
<keyword evidence="3" id="KW-0997">Cell inner membrane</keyword>
<reference evidence="13" key="1">
    <citation type="submission" date="2015-02" db="EMBL/GenBank/DDBJ databases">
        <authorList>
            <person name="Chooi Y.-H."/>
        </authorList>
    </citation>
    <scope>NUCLEOTIDE SEQUENCE [LARGE SCALE GENOMIC DNA]</scope>
    <source>
        <strain evidence="13">LAMA 915</strain>
    </source>
</reference>
<comment type="caution">
    <text evidence="13">The sequence shown here is derived from an EMBL/GenBank/DDBJ whole genome shotgun (WGS) entry which is preliminary data.</text>
</comment>
<dbReference type="HAMAP" id="MF_00454">
    <property type="entry name" value="FluC"/>
    <property type="match status" value="1"/>
</dbReference>